<keyword evidence="5" id="KW-0175">Coiled coil</keyword>
<dbReference type="GO" id="GO:0003700">
    <property type="term" value="F:DNA-binding transcription factor activity"/>
    <property type="evidence" value="ECO:0007669"/>
    <property type="project" value="InterPro"/>
</dbReference>
<dbReference type="InterPro" id="IPR036390">
    <property type="entry name" value="WH_DNA-bd_sf"/>
</dbReference>
<proteinExistence type="inferred from homology"/>
<dbReference type="PANTHER" id="PTHR10015">
    <property type="entry name" value="HEAT SHOCK TRANSCRIPTION FACTOR"/>
    <property type="match status" value="1"/>
</dbReference>
<comment type="similarity">
    <text evidence="4">Belongs to the HSF family.</text>
</comment>
<feature type="compositionally biased region" description="Low complexity" evidence="6">
    <location>
        <begin position="315"/>
        <end position="332"/>
    </location>
</feature>
<dbReference type="InterPro" id="IPR036388">
    <property type="entry name" value="WH-like_DNA-bd_sf"/>
</dbReference>
<dbReference type="EMBL" id="BLLK01000069">
    <property type="protein sequence ID" value="GFH59672.1"/>
    <property type="molecule type" value="Genomic_DNA"/>
</dbReference>
<accession>A0AAD3HDB8</accession>
<feature type="domain" description="HSF-type DNA-binding" evidence="7">
    <location>
        <begin position="97"/>
        <end position="190"/>
    </location>
</feature>
<evidence type="ECO:0000256" key="2">
    <source>
        <dbReference type="ARBA" id="ARBA00023125"/>
    </source>
</evidence>
<reference evidence="8 9" key="1">
    <citation type="journal article" date="2021" name="Sci. Rep.">
        <title>The genome of the diatom Chaetoceros tenuissimus carries an ancient integrated fragment of an extant virus.</title>
        <authorList>
            <person name="Hongo Y."/>
            <person name="Kimura K."/>
            <person name="Takaki Y."/>
            <person name="Yoshida Y."/>
            <person name="Baba S."/>
            <person name="Kobayashi G."/>
            <person name="Nagasaki K."/>
            <person name="Hano T."/>
            <person name="Tomaru Y."/>
        </authorList>
    </citation>
    <scope>NUCLEOTIDE SEQUENCE [LARGE SCALE GENOMIC DNA]</scope>
    <source>
        <strain evidence="8 9">NIES-3715</strain>
    </source>
</reference>
<keyword evidence="3" id="KW-0539">Nucleus</keyword>
<evidence type="ECO:0000256" key="4">
    <source>
        <dbReference type="RuleBase" id="RU004020"/>
    </source>
</evidence>
<name>A0AAD3HDB8_9STRA</name>
<comment type="subcellular location">
    <subcellularLocation>
        <location evidence="1">Nucleus</location>
    </subcellularLocation>
</comment>
<feature type="region of interest" description="Disordered" evidence="6">
    <location>
        <begin position="315"/>
        <end position="336"/>
    </location>
</feature>
<gene>
    <name evidence="8" type="ORF">CTEN210_16148</name>
</gene>
<evidence type="ECO:0000256" key="6">
    <source>
        <dbReference type="SAM" id="MobiDB-lite"/>
    </source>
</evidence>
<evidence type="ECO:0000259" key="7">
    <source>
        <dbReference type="SMART" id="SM00415"/>
    </source>
</evidence>
<evidence type="ECO:0000313" key="8">
    <source>
        <dbReference type="EMBL" id="GFH59672.1"/>
    </source>
</evidence>
<dbReference type="PANTHER" id="PTHR10015:SF206">
    <property type="entry name" value="HSF-TYPE DNA-BINDING DOMAIN-CONTAINING PROTEIN"/>
    <property type="match status" value="1"/>
</dbReference>
<dbReference type="Gene3D" id="1.10.10.10">
    <property type="entry name" value="Winged helix-like DNA-binding domain superfamily/Winged helix DNA-binding domain"/>
    <property type="match status" value="1"/>
</dbReference>
<keyword evidence="9" id="KW-1185">Reference proteome</keyword>
<dbReference type="SMART" id="SM00415">
    <property type="entry name" value="HSF"/>
    <property type="match status" value="1"/>
</dbReference>
<dbReference type="Proteomes" id="UP001054902">
    <property type="component" value="Unassembled WGS sequence"/>
</dbReference>
<dbReference type="GO" id="GO:0043565">
    <property type="term" value="F:sequence-specific DNA binding"/>
    <property type="evidence" value="ECO:0007669"/>
    <property type="project" value="InterPro"/>
</dbReference>
<feature type="region of interest" description="Disordered" evidence="6">
    <location>
        <begin position="1"/>
        <end position="71"/>
    </location>
</feature>
<dbReference type="AlphaFoldDB" id="A0AAD3HDB8"/>
<evidence type="ECO:0000256" key="5">
    <source>
        <dbReference type="SAM" id="Coils"/>
    </source>
</evidence>
<evidence type="ECO:0000256" key="1">
    <source>
        <dbReference type="ARBA" id="ARBA00004123"/>
    </source>
</evidence>
<dbReference type="Pfam" id="PF00447">
    <property type="entry name" value="HSF_DNA-bind"/>
    <property type="match status" value="1"/>
</dbReference>
<sequence>MSNPNTKNSDELEAIAALAGLAGSPNSTGEGKATHQSTSSKSCSPIKSTLSSADEKKEDPPQPPIGEENASLVPITRGPLTFLKIEKVLFGDIEISFPMRLMSVLDSEDFIDILKWAPDGKAFCINKHDEFESTVLPTCFDLTKFSSFLRKLYRWGFSKSKFHSTRENKAFANPNFSRGDPKTCIDITTCTYTSEGGASRKYQELTHGHHTDMLQHQMFMEKHYAGPVPPTQYASVRPSAPVSVRRPYMEHPSSGPSRLDVMQHMVDMPVSYEERHTSFRMHQPRSMPMSAQEMLPSASNMHPMVPSMPMSATSFHSSMSASMPSSSMPSSMQRTQRNVDVPPYMSSIQNSRRRHEQVMSAAYNTMALERTKQDLDKQRRKNAQLSLELMRLRQQQNRKY</sequence>
<organism evidence="8 9">
    <name type="scientific">Chaetoceros tenuissimus</name>
    <dbReference type="NCBI Taxonomy" id="426638"/>
    <lineage>
        <taxon>Eukaryota</taxon>
        <taxon>Sar</taxon>
        <taxon>Stramenopiles</taxon>
        <taxon>Ochrophyta</taxon>
        <taxon>Bacillariophyta</taxon>
        <taxon>Coscinodiscophyceae</taxon>
        <taxon>Chaetocerotophycidae</taxon>
        <taxon>Chaetocerotales</taxon>
        <taxon>Chaetocerotaceae</taxon>
        <taxon>Chaetoceros</taxon>
    </lineage>
</organism>
<feature type="compositionally biased region" description="Low complexity" evidence="6">
    <location>
        <begin position="14"/>
        <end position="23"/>
    </location>
</feature>
<protein>
    <recommendedName>
        <fullName evidence="7">HSF-type DNA-binding domain-containing protein</fullName>
    </recommendedName>
</protein>
<evidence type="ECO:0000256" key="3">
    <source>
        <dbReference type="ARBA" id="ARBA00023242"/>
    </source>
</evidence>
<evidence type="ECO:0000313" key="9">
    <source>
        <dbReference type="Proteomes" id="UP001054902"/>
    </source>
</evidence>
<keyword evidence="2" id="KW-0238">DNA-binding</keyword>
<dbReference type="GO" id="GO:0005634">
    <property type="term" value="C:nucleus"/>
    <property type="evidence" value="ECO:0007669"/>
    <property type="project" value="UniProtKB-SubCell"/>
</dbReference>
<dbReference type="SUPFAM" id="SSF46785">
    <property type="entry name" value="Winged helix' DNA-binding domain"/>
    <property type="match status" value="1"/>
</dbReference>
<comment type="caution">
    <text evidence="8">The sequence shown here is derived from an EMBL/GenBank/DDBJ whole genome shotgun (WGS) entry which is preliminary data.</text>
</comment>
<dbReference type="InterPro" id="IPR000232">
    <property type="entry name" value="HSF_DNA-bd"/>
</dbReference>
<feature type="compositionally biased region" description="Low complexity" evidence="6">
    <location>
        <begin position="37"/>
        <end position="52"/>
    </location>
</feature>
<feature type="coiled-coil region" evidence="5">
    <location>
        <begin position="368"/>
        <end position="395"/>
    </location>
</feature>